<reference evidence="2 3" key="1">
    <citation type="submission" date="2015-12" db="EMBL/GenBank/DDBJ databases">
        <title>Draft genome sequence of Mesorhizobium sp. UFLA 01-765, a multitolerant efficient symbiont and plant-growth promoting strain isolated from Zn-mining soil using Leucaena leucocephala as a trap plant.</title>
        <authorList>
            <person name="Rangel W.M."/>
            <person name="Thijs S."/>
            <person name="Longatti S.M."/>
            <person name="Moreira F.M."/>
            <person name="Weyens N."/>
            <person name="Vangronsveld J."/>
            <person name="Van Hamme J.D."/>
            <person name="Bottos E.M."/>
            <person name="Rineau F."/>
        </authorList>
    </citation>
    <scope>NUCLEOTIDE SEQUENCE [LARGE SCALE GENOMIC DNA]</scope>
    <source>
        <strain evidence="2 3">UFLA 01-765</strain>
    </source>
</reference>
<evidence type="ECO:0000313" key="3">
    <source>
        <dbReference type="Proteomes" id="UP000053176"/>
    </source>
</evidence>
<organism evidence="2 3">
    <name type="scientific">Rhizobium loti</name>
    <name type="common">Mesorhizobium loti</name>
    <dbReference type="NCBI Taxonomy" id="381"/>
    <lineage>
        <taxon>Bacteria</taxon>
        <taxon>Pseudomonadati</taxon>
        <taxon>Pseudomonadota</taxon>
        <taxon>Alphaproteobacteria</taxon>
        <taxon>Hyphomicrobiales</taxon>
        <taxon>Phyllobacteriaceae</taxon>
        <taxon>Mesorhizobium</taxon>
    </lineage>
</organism>
<dbReference type="AlphaFoldDB" id="A0A101KQQ1"/>
<evidence type="ECO:0000313" key="2">
    <source>
        <dbReference type="EMBL" id="KUM25185.1"/>
    </source>
</evidence>
<evidence type="ECO:0000256" key="1">
    <source>
        <dbReference type="SAM" id="Phobius"/>
    </source>
</evidence>
<accession>A0A101KQQ1</accession>
<dbReference type="EMBL" id="LPWA01000121">
    <property type="protein sequence ID" value="KUM25185.1"/>
    <property type="molecule type" value="Genomic_DNA"/>
</dbReference>
<keyword evidence="1" id="KW-0812">Transmembrane</keyword>
<dbReference type="OrthoDB" id="9808598at2"/>
<feature type="transmembrane region" description="Helical" evidence="1">
    <location>
        <begin position="41"/>
        <end position="57"/>
    </location>
</feature>
<sequence>MTDATDPAARPSNPYLVLASAIALPGSGHVVLGLPARGLQFLFFMVILGWVTTKVAPPDTNFIGRHAGGFLIYALSILDAYRIARIRHAIWIHRTAPDGNRAGSGAKAEM</sequence>
<gene>
    <name evidence="2" type="ORF">AU467_27255</name>
</gene>
<keyword evidence="1" id="KW-1133">Transmembrane helix</keyword>
<proteinExistence type="predicted"/>
<protein>
    <submittedName>
        <fullName evidence="2">Uncharacterized protein</fullName>
    </submittedName>
</protein>
<comment type="caution">
    <text evidence="2">The sequence shown here is derived from an EMBL/GenBank/DDBJ whole genome shotgun (WGS) entry which is preliminary data.</text>
</comment>
<feature type="transmembrane region" description="Helical" evidence="1">
    <location>
        <begin position="63"/>
        <end position="84"/>
    </location>
</feature>
<dbReference type="Proteomes" id="UP000053176">
    <property type="component" value="Unassembled WGS sequence"/>
</dbReference>
<name>A0A101KQQ1_RHILI</name>
<keyword evidence="1" id="KW-0472">Membrane</keyword>